<feature type="short sequence motif" description="GXGXXG" evidence="4">
    <location>
        <begin position="18"/>
        <end position="23"/>
    </location>
</feature>
<organism evidence="6 7">
    <name type="scientific">Denitromonas halophila</name>
    <dbReference type="NCBI Taxonomy" id="1629404"/>
    <lineage>
        <taxon>Bacteria</taxon>
        <taxon>Pseudomonadati</taxon>
        <taxon>Pseudomonadota</taxon>
        <taxon>Betaproteobacteria</taxon>
        <taxon>Rhodocyclales</taxon>
        <taxon>Zoogloeaceae</taxon>
        <taxon>Denitromonas</taxon>
    </lineage>
</organism>
<feature type="active site" description="Nucleophile" evidence="4">
    <location>
        <position position="48"/>
    </location>
</feature>
<dbReference type="InterPro" id="IPR016035">
    <property type="entry name" value="Acyl_Trfase/lysoPLipase"/>
</dbReference>
<dbReference type="PANTHER" id="PTHR14226">
    <property type="entry name" value="NEUROPATHY TARGET ESTERASE/SWISS CHEESE D.MELANOGASTER"/>
    <property type="match status" value="1"/>
</dbReference>
<feature type="domain" description="PNPLA" evidence="5">
    <location>
        <begin position="14"/>
        <end position="208"/>
    </location>
</feature>
<dbReference type="GO" id="GO:0016787">
    <property type="term" value="F:hydrolase activity"/>
    <property type="evidence" value="ECO:0007669"/>
    <property type="project" value="UniProtKB-UniRule"/>
</dbReference>
<evidence type="ECO:0000256" key="1">
    <source>
        <dbReference type="ARBA" id="ARBA00022801"/>
    </source>
</evidence>
<dbReference type="Pfam" id="PF01734">
    <property type="entry name" value="Patatin"/>
    <property type="match status" value="1"/>
</dbReference>
<dbReference type="AlphaFoldDB" id="A0A557QID6"/>
<dbReference type="SUPFAM" id="SSF52151">
    <property type="entry name" value="FabD/lysophospholipase-like"/>
    <property type="match status" value="1"/>
</dbReference>
<dbReference type="GO" id="GO:0016042">
    <property type="term" value="P:lipid catabolic process"/>
    <property type="evidence" value="ECO:0007669"/>
    <property type="project" value="UniProtKB-UniRule"/>
</dbReference>
<dbReference type="EMBL" id="VMNK01000016">
    <property type="protein sequence ID" value="TVO52670.1"/>
    <property type="molecule type" value="Genomic_DNA"/>
</dbReference>
<proteinExistence type="predicted"/>
<sequence length="353" mass="39120">MRIKPFSKRKTISLALQGGGAHGAFTWGVLDYLLEAGQLDFDAVSGTSAGAMNAAVLAQGLMAGGPDGAREALAAFWKAVASSVPFDVTVRTLDGDSGTLAPAMKMMMMWASFFSPYELNPFDHNPLRDVVTKQIDFERLRRESPLRLFIAATEANTGRLRLFRERELTADALLASACLPSVHHSIEIDGEHYWDGGFAANPAVFPLFYTGKSRDILLVLINPMRHSKTPRSADEIRTRSMELGFSANFLREMRMFAHAREFAEQQPWWSRGRLERRLLSTNFHLIEASEVMSQLSSESKLSASGSFLELLRDLGRERAQQWHAESGHHVGERPSVEVAGLFGARPSAAEIRP</sequence>
<feature type="short sequence motif" description="DGA/G" evidence="4">
    <location>
        <begin position="195"/>
        <end position="197"/>
    </location>
</feature>
<evidence type="ECO:0000256" key="2">
    <source>
        <dbReference type="ARBA" id="ARBA00022963"/>
    </source>
</evidence>
<keyword evidence="2 4" id="KW-0442">Lipid degradation</keyword>
<feature type="active site" description="Proton acceptor" evidence="4">
    <location>
        <position position="195"/>
    </location>
</feature>
<protein>
    <submittedName>
        <fullName evidence="6">Patatin-like phospholipase family protein</fullName>
    </submittedName>
</protein>
<dbReference type="Proteomes" id="UP000319502">
    <property type="component" value="Unassembled WGS sequence"/>
</dbReference>
<evidence type="ECO:0000259" key="5">
    <source>
        <dbReference type="PROSITE" id="PS51635"/>
    </source>
</evidence>
<comment type="caution">
    <text evidence="6">The sequence shown here is derived from an EMBL/GenBank/DDBJ whole genome shotgun (WGS) entry which is preliminary data.</text>
</comment>
<keyword evidence="7" id="KW-1185">Reference proteome</keyword>
<evidence type="ECO:0000313" key="6">
    <source>
        <dbReference type="EMBL" id="TVO52670.1"/>
    </source>
</evidence>
<keyword evidence="3 4" id="KW-0443">Lipid metabolism</keyword>
<evidence type="ECO:0000313" key="7">
    <source>
        <dbReference type="Proteomes" id="UP000319502"/>
    </source>
</evidence>
<evidence type="ECO:0000256" key="3">
    <source>
        <dbReference type="ARBA" id="ARBA00023098"/>
    </source>
</evidence>
<gene>
    <name evidence="6" type="ORF">FHP91_17195</name>
</gene>
<dbReference type="OrthoDB" id="9770965at2"/>
<evidence type="ECO:0000256" key="4">
    <source>
        <dbReference type="PROSITE-ProRule" id="PRU01161"/>
    </source>
</evidence>
<dbReference type="RefSeq" id="WP_144310759.1">
    <property type="nucleotide sequence ID" value="NZ_VMNK01000016.1"/>
</dbReference>
<dbReference type="PROSITE" id="PS51635">
    <property type="entry name" value="PNPLA"/>
    <property type="match status" value="1"/>
</dbReference>
<reference evidence="6 7" key="1">
    <citation type="submission" date="2019-07" db="EMBL/GenBank/DDBJ databases">
        <title>The pathways for chlorine oxyanion respiration interact through the shared metabolite chlorate.</title>
        <authorList>
            <person name="Barnum T.P."/>
            <person name="Cheng Y."/>
            <person name="Hill K.A."/>
            <person name="Lucas L.N."/>
            <person name="Carlson H.K."/>
            <person name="Coates J.D."/>
        </authorList>
    </citation>
    <scope>NUCLEOTIDE SEQUENCE [LARGE SCALE GENOMIC DNA]</scope>
    <source>
        <strain evidence="6 7">SFB-3</strain>
    </source>
</reference>
<dbReference type="InterPro" id="IPR050301">
    <property type="entry name" value="NTE"/>
</dbReference>
<dbReference type="PANTHER" id="PTHR14226:SF78">
    <property type="entry name" value="SLR0060 PROTEIN"/>
    <property type="match status" value="1"/>
</dbReference>
<accession>A0A557QID6</accession>
<keyword evidence="1 4" id="KW-0378">Hydrolase</keyword>
<dbReference type="Gene3D" id="3.40.1090.10">
    <property type="entry name" value="Cytosolic phospholipase A2 catalytic domain"/>
    <property type="match status" value="2"/>
</dbReference>
<name>A0A557QID6_9RHOO</name>
<feature type="short sequence motif" description="GXSXG" evidence="4">
    <location>
        <begin position="46"/>
        <end position="50"/>
    </location>
</feature>
<dbReference type="InterPro" id="IPR002641">
    <property type="entry name" value="PNPLA_dom"/>
</dbReference>